<dbReference type="PATRIC" id="fig|224324.8.peg.1461"/>
<dbReference type="eggNOG" id="COG0420">
    <property type="taxonomic scope" value="Bacteria"/>
</dbReference>
<dbReference type="EMBL" id="AE000657">
    <property type="protein sequence ID" value="AAC07689.1"/>
    <property type="molecule type" value="Genomic_DNA"/>
</dbReference>
<keyword evidence="3 4" id="KW-0269">Exonuclease</keyword>
<dbReference type="InterPro" id="IPR050535">
    <property type="entry name" value="DNA_Repair-Maintenance_Comp"/>
</dbReference>
<dbReference type="KEGG" id="aae:aq_1886"/>
<evidence type="ECO:0000256" key="4">
    <source>
        <dbReference type="RuleBase" id="RU363069"/>
    </source>
</evidence>
<keyword evidence="7" id="KW-1185">Reference proteome</keyword>
<dbReference type="GO" id="GO:0008408">
    <property type="term" value="F:3'-5' exonuclease activity"/>
    <property type="evidence" value="ECO:0007669"/>
    <property type="project" value="InterPro"/>
</dbReference>
<dbReference type="InterPro" id="IPR041796">
    <property type="entry name" value="Mre11_N"/>
</dbReference>
<keyword evidence="1 4" id="KW-0540">Nuclease</keyword>
<dbReference type="FunCoup" id="O67727">
    <property type="interactions" value="40"/>
</dbReference>
<reference evidence="6 7" key="1">
    <citation type="journal article" date="1998" name="Nature">
        <title>The complete genome of the hyperthermophilic bacterium Aquifex aeolicus.</title>
        <authorList>
            <person name="Deckert G."/>
            <person name="Warren P.V."/>
            <person name="Gaasterland T."/>
            <person name="Young W.G."/>
            <person name="Lenox A.L."/>
            <person name="Graham D.E."/>
            <person name="Overbeek R."/>
            <person name="Snead M.A."/>
            <person name="Keller M."/>
            <person name="Aujay M."/>
            <person name="Huber R."/>
            <person name="Feldman R.A."/>
            <person name="Short J.M."/>
            <person name="Olson G.J."/>
            <person name="Swanson R.V."/>
        </authorList>
    </citation>
    <scope>NUCLEOTIDE SEQUENCE [LARGE SCALE GENOMIC DNA]</scope>
    <source>
        <strain evidence="6 7">VF5</strain>
    </source>
</reference>
<dbReference type="EnsemblBacteria" id="AAC07689">
    <property type="protein sequence ID" value="AAC07689"/>
    <property type="gene ID" value="aq_1886"/>
</dbReference>
<dbReference type="Proteomes" id="UP000000798">
    <property type="component" value="Chromosome"/>
</dbReference>
<dbReference type="AlphaFoldDB" id="O67727"/>
<dbReference type="InterPro" id="IPR004843">
    <property type="entry name" value="Calcineurin-like_PHP"/>
</dbReference>
<organism evidence="6 7">
    <name type="scientific">Aquifex aeolicus (strain VF5)</name>
    <dbReference type="NCBI Taxonomy" id="224324"/>
    <lineage>
        <taxon>Bacteria</taxon>
        <taxon>Pseudomonadati</taxon>
        <taxon>Aquificota</taxon>
        <taxon>Aquificia</taxon>
        <taxon>Aquificales</taxon>
        <taxon>Aquificaceae</taxon>
        <taxon>Aquifex</taxon>
    </lineage>
</organism>
<protein>
    <recommendedName>
        <fullName evidence="4">Nuclease SbcCD subunit D</fullName>
    </recommendedName>
</protein>
<dbReference type="Gene3D" id="3.60.21.10">
    <property type="match status" value="1"/>
</dbReference>
<dbReference type="GO" id="GO:0003677">
    <property type="term" value="F:DNA binding"/>
    <property type="evidence" value="ECO:0000318"/>
    <property type="project" value="GO_Central"/>
</dbReference>
<accession>O67727</accession>
<dbReference type="NCBIfam" id="TIGR00619">
    <property type="entry name" value="sbcd"/>
    <property type="match status" value="1"/>
</dbReference>
<comment type="similarity">
    <text evidence="4">Belongs to the SbcD family.</text>
</comment>
<keyword evidence="4" id="KW-0233">DNA recombination</keyword>
<dbReference type="PANTHER" id="PTHR30337">
    <property type="entry name" value="COMPONENT OF ATP-DEPENDENT DSDNA EXONUCLEASE"/>
    <property type="match status" value="1"/>
</dbReference>
<dbReference type="OrthoDB" id="9773856at2"/>
<feature type="domain" description="Calcineurin-like phosphoesterase" evidence="5">
    <location>
        <begin position="1"/>
        <end position="213"/>
    </location>
</feature>
<dbReference type="PANTHER" id="PTHR30337:SF0">
    <property type="entry name" value="NUCLEASE SBCCD SUBUNIT D"/>
    <property type="match status" value="1"/>
</dbReference>
<proteinExistence type="inferred from homology"/>
<dbReference type="InterPro" id="IPR004593">
    <property type="entry name" value="SbcD"/>
</dbReference>
<dbReference type="CDD" id="cd00840">
    <property type="entry name" value="MPP_Mre11_N"/>
    <property type="match status" value="1"/>
</dbReference>
<evidence type="ECO:0000256" key="2">
    <source>
        <dbReference type="ARBA" id="ARBA00022801"/>
    </source>
</evidence>
<name>O67727_AQUAE</name>
<keyword evidence="4" id="KW-0235">DNA replication</keyword>
<dbReference type="GO" id="GO:0004519">
    <property type="term" value="F:endonuclease activity"/>
    <property type="evidence" value="ECO:0007669"/>
    <property type="project" value="UniProtKB-KW"/>
</dbReference>
<dbReference type="GO" id="GO:0006310">
    <property type="term" value="P:DNA recombination"/>
    <property type="evidence" value="ECO:0007669"/>
    <property type="project" value="UniProtKB-KW"/>
</dbReference>
<evidence type="ECO:0000313" key="6">
    <source>
        <dbReference type="EMBL" id="AAC07689.1"/>
    </source>
</evidence>
<dbReference type="PIR" id="E70462">
    <property type="entry name" value="E70462"/>
</dbReference>
<dbReference type="SUPFAM" id="SSF56300">
    <property type="entry name" value="Metallo-dependent phosphatases"/>
    <property type="match status" value="1"/>
</dbReference>
<keyword evidence="2 4" id="KW-0378">Hydrolase</keyword>
<dbReference type="GO" id="GO:0004529">
    <property type="term" value="F:DNA exonuclease activity"/>
    <property type="evidence" value="ECO:0000318"/>
    <property type="project" value="GO_Central"/>
</dbReference>
<evidence type="ECO:0000256" key="1">
    <source>
        <dbReference type="ARBA" id="ARBA00022722"/>
    </source>
</evidence>
<comment type="function">
    <text evidence="4">SbcCD cleaves DNA hairpin structures. These structures can inhibit DNA replication and are intermediates in certain DNA recombination reactions. The complex acts as a 3'-&gt;5' double strand exonuclease that can open hairpins. It also has a 5' single-strand endonuclease activity.</text>
</comment>
<evidence type="ECO:0000259" key="5">
    <source>
        <dbReference type="Pfam" id="PF00149"/>
    </source>
</evidence>
<dbReference type="Pfam" id="PF00149">
    <property type="entry name" value="Metallophos"/>
    <property type="match status" value="1"/>
</dbReference>
<dbReference type="RefSeq" id="WP_010881231.1">
    <property type="nucleotide sequence ID" value="NC_000918.1"/>
</dbReference>
<sequence length="379" mass="43589">MRLIHLSDIHAGKNLGRVSRNEDVVYALNQVVDFCKENKPDLVLVAGDVFDKANPDNEAKEIIFDFFLKLHSLNIPSVVISGNHDSYEFMKSLKKLLQVIDVYVVPKPNLEECVLDVKGLKIACLPYPSERVLTRAGEDSKLSYAVLVEKAIKYLYEKVKDAPLKVLLSHLFIAGSKYTRTEREATITDYYAVEPSAIPEGFDYVALGHVHRYQRIEKAPTHVYYTGSLFQLDFSEAGQEKFFNFVELKEGEPPHVEAIKLSLKNPLHTFEINQENYAKELEKIKDVQGYIKVHLIVKDKTKMHLVAEKVKEALGEKLIKLELLTPEEAIKKRLEEEREIQKLNLLDLYRDYFKESYGREVPQEIIKTVSQLLEQVHES</sequence>
<dbReference type="HOGENOM" id="CLU_038045_3_0_0"/>
<dbReference type="GO" id="GO:0006260">
    <property type="term" value="P:DNA replication"/>
    <property type="evidence" value="ECO:0007669"/>
    <property type="project" value="UniProtKB-KW"/>
</dbReference>
<evidence type="ECO:0000256" key="3">
    <source>
        <dbReference type="ARBA" id="ARBA00022839"/>
    </source>
</evidence>
<keyword evidence="4" id="KW-0255">Endonuclease</keyword>
<dbReference type="InterPro" id="IPR029052">
    <property type="entry name" value="Metallo-depent_PP-like"/>
</dbReference>
<dbReference type="GO" id="GO:0006281">
    <property type="term" value="P:DNA repair"/>
    <property type="evidence" value="ECO:0000318"/>
    <property type="project" value="GO_Central"/>
</dbReference>
<gene>
    <name evidence="4 6" type="primary">sbcD</name>
    <name evidence="6" type="ordered locus">aq_1886</name>
</gene>
<comment type="subunit">
    <text evidence="4">Heterodimer of SbcC and SbcD.</text>
</comment>
<evidence type="ECO:0000313" key="7">
    <source>
        <dbReference type="Proteomes" id="UP000000798"/>
    </source>
</evidence>
<dbReference type="STRING" id="224324.aq_1886"/>
<dbReference type="InParanoid" id="O67727"/>